<dbReference type="GO" id="GO:0004252">
    <property type="term" value="F:serine-type endopeptidase activity"/>
    <property type="evidence" value="ECO:0007669"/>
    <property type="project" value="InterPro"/>
</dbReference>
<dbReference type="Proteomes" id="UP000525714">
    <property type="component" value="Unassembled WGS sequence"/>
</dbReference>
<dbReference type="InterPro" id="IPR001314">
    <property type="entry name" value="Peptidase_S1A"/>
</dbReference>
<evidence type="ECO:0000313" key="6">
    <source>
        <dbReference type="EMBL" id="NWT07545.1"/>
    </source>
</evidence>
<evidence type="ECO:0000313" key="7">
    <source>
        <dbReference type="Proteomes" id="UP000525714"/>
    </source>
</evidence>
<evidence type="ECO:0000256" key="1">
    <source>
        <dbReference type="ARBA" id="ARBA00022670"/>
    </source>
</evidence>
<organism evidence="6 7">
    <name type="scientific">Mionectes macconnelli</name>
    <name type="common">McConnell's flycatcher</name>
    <dbReference type="NCBI Taxonomy" id="254557"/>
    <lineage>
        <taxon>Eukaryota</taxon>
        <taxon>Metazoa</taxon>
        <taxon>Chordata</taxon>
        <taxon>Craniata</taxon>
        <taxon>Vertebrata</taxon>
        <taxon>Euteleostomi</taxon>
        <taxon>Archelosauria</taxon>
        <taxon>Archosauria</taxon>
        <taxon>Dinosauria</taxon>
        <taxon>Saurischia</taxon>
        <taxon>Theropoda</taxon>
        <taxon>Coelurosauria</taxon>
        <taxon>Aves</taxon>
        <taxon>Neognathae</taxon>
        <taxon>Neoaves</taxon>
        <taxon>Telluraves</taxon>
        <taxon>Australaves</taxon>
        <taxon>Passeriformes</taxon>
        <taxon>Tyrannidae</taxon>
        <taxon>Mionectes</taxon>
    </lineage>
</organism>
<dbReference type="GO" id="GO:0007340">
    <property type="term" value="P:acrosome reaction"/>
    <property type="evidence" value="ECO:0007669"/>
    <property type="project" value="TreeGrafter"/>
</dbReference>
<dbReference type="GO" id="GO:0006508">
    <property type="term" value="P:proteolysis"/>
    <property type="evidence" value="ECO:0007669"/>
    <property type="project" value="UniProtKB-KW"/>
</dbReference>
<keyword evidence="3" id="KW-0720">Serine protease</keyword>
<dbReference type="PROSITE" id="PS50240">
    <property type="entry name" value="TRYPSIN_DOM"/>
    <property type="match status" value="1"/>
</dbReference>
<feature type="domain" description="Peptidase S1" evidence="5">
    <location>
        <begin position="2"/>
        <end position="198"/>
    </location>
</feature>
<proteinExistence type="predicted"/>
<evidence type="ECO:0000256" key="3">
    <source>
        <dbReference type="ARBA" id="ARBA00022825"/>
    </source>
</evidence>
<name>A0A7K5KMV0_9TYRA</name>
<keyword evidence="7" id="KW-1185">Reference proteome</keyword>
<dbReference type="PANTHER" id="PTHR24252:SF8">
    <property type="entry name" value="ACROSIN"/>
    <property type="match status" value="1"/>
</dbReference>
<dbReference type="InterPro" id="IPR018114">
    <property type="entry name" value="TRYPSIN_HIS"/>
</dbReference>
<dbReference type="PROSITE" id="PS00134">
    <property type="entry name" value="TRYPSIN_HIS"/>
    <property type="match status" value="1"/>
</dbReference>
<feature type="non-terminal residue" evidence="6">
    <location>
        <position position="1"/>
    </location>
</feature>
<reference evidence="6 7" key="1">
    <citation type="submission" date="2019-09" db="EMBL/GenBank/DDBJ databases">
        <title>Bird 10,000 Genomes (B10K) Project - Family phase.</title>
        <authorList>
            <person name="Zhang G."/>
        </authorList>
    </citation>
    <scope>NUCLEOTIDE SEQUENCE [LARGE SCALE GENOMIC DNA]</scope>
    <source>
        <strain evidence="6">B10K-DU-003-16</strain>
        <tissue evidence="6">Mixed tissue sample</tissue>
    </source>
</reference>
<keyword evidence="2" id="KW-0378">Hydrolase</keyword>
<comment type="caution">
    <text evidence="6">The sequence shown here is derived from an EMBL/GenBank/DDBJ whole genome shotgun (WGS) entry which is preliminary data.</text>
</comment>
<keyword evidence="1" id="KW-0645">Protease</keyword>
<dbReference type="InterPro" id="IPR043504">
    <property type="entry name" value="Peptidase_S1_PA_chymotrypsin"/>
</dbReference>
<keyword evidence="4" id="KW-1015">Disulfide bond</keyword>
<dbReference type="Pfam" id="PF00089">
    <property type="entry name" value="Trypsin"/>
    <property type="match status" value="1"/>
</dbReference>
<dbReference type="InterPro" id="IPR001254">
    <property type="entry name" value="Trypsin_dom"/>
</dbReference>
<dbReference type="AlphaFoldDB" id="A0A7K5KMV0"/>
<protein>
    <submittedName>
        <fullName evidence="6">ACRO protein</fullName>
    </submittedName>
</protein>
<evidence type="ECO:0000259" key="5">
    <source>
        <dbReference type="PROSITE" id="PS50240"/>
    </source>
</evidence>
<dbReference type="EMBL" id="VYZC01002995">
    <property type="protein sequence ID" value="NWT07545.1"/>
    <property type="molecule type" value="Genomic_DNA"/>
</dbReference>
<dbReference type="PANTHER" id="PTHR24252">
    <property type="entry name" value="ACROSIN-RELATED"/>
    <property type="match status" value="1"/>
</dbReference>
<dbReference type="InterPro" id="IPR009003">
    <property type="entry name" value="Peptidase_S1_PA"/>
</dbReference>
<evidence type="ECO:0000256" key="4">
    <source>
        <dbReference type="ARBA" id="ARBA00023157"/>
    </source>
</evidence>
<dbReference type="Gene3D" id="2.40.10.10">
    <property type="entry name" value="Trypsin-like serine proteases"/>
    <property type="match status" value="2"/>
</dbReference>
<evidence type="ECO:0000256" key="2">
    <source>
        <dbReference type="ARBA" id="ARBA00022801"/>
    </source>
</evidence>
<dbReference type="SUPFAM" id="SSF50494">
    <property type="entry name" value="Trypsin-like serine proteases"/>
    <property type="match status" value="1"/>
</dbReference>
<dbReference type="PRINTS" id="PR00722">
    <property type="entry name" value="CHYMOTRYPSIN"/>
</dbReference>
<dbReference type="SMART" id="SM00020">
    <property type="entry name" value="Tryp_SPc"/>
    <property type="match status" value="1"/>
</dbReference>
<accession>A0A7K5KMV0</accession>
<sequence>RVVGGTDAKPGAWPWMVSIQKPQNTSMGHICGGSLISPQWVLTAAHCFINVRSTTEWRVLIGATDLTDLGPEVEERTIRQLKVHEGYNRKTQANDIALLELEQPVECSNYIQLACLPDASLRVSELTNCFVSGWGSTTEGAGRPTDKLQEAKVHLIDTNMCNSSGWYKGAIQSHNLCAGHPEGGIDTCQVGPGDNSAP</sequence>
<dbReference type="FunFam" id="2.40.10.10:FF:000060">
    <property type="entry name" value="Acrosin"/>
    <property type="match status" value="1"/>
</dbReference>
<gene>
    <name evidence="6" type="primary">Acr_8</name>
    <name evidence="6" type="ORF">MIOMAC_R07080</name>
</gene>
<dbReference type="CDD" id="cd00190">
    <property type="entry name" value="Tryp_SPc"/>
    <property type="match status" value="1"/>
</dbReference>
<feature type="non-terminal residue" evidence="6">
    <location>
        <position position="198"/>
    </location>
</feature>